<accession>A0A7Y9DYP3</accession>
<feature type="DNA-binding region" description="H-T-H motif" evidence="4">
    <location>
        <begin position="51"/>
        <end position="70"/>
    </location>
</feature>
<dbReference type="Pfam" id="PF00440">
    <property type="entry name" value="TetR_N"/>
    <property type="match status" value="1"/>
</dbReference>
<feature type="domain" description="HTH tetR-type" evidence="6">
    <location>
        <begin position="28"/>
        <end position="88"/>
    </location>
</feature>
<dbReference type="PROSITE" id="PS01081">
    <property type="entry name" value="HTH_TETR_1"/>
    <property type="match status" value="1"/>
</dbReference>
<dbReference type="GO" id="GO:0003700">
    <property type="term" value="F:DNA-binding transcription factor activity"/>
    <property type="evidence" value="ECO:0007669"/>
    <property type="project" value="TreeGrafter"/>
</dbReference>
<dbReference type="AlphaFoldDB" id="A0A7Y9DYP3"/>
<dbReference type="Gene3D" id="1.10.357.10">
    <property type="entry name" value="Tetracycline Repressor, domain 2"/>
    <property type="match status" value="1"/>
</dbReference>
<keyword evidence="2 4" id="KW-0238">DNA-binding</keyword>
<dbReference type="InterPro" id="IPR001647">
    <property type="entry name" value="HTH_TetR"/>
</dbReference>
<keyword evidence="8" id="KW-1185">Reference proteome</keyword>
<proteinExistence type="predicted"/>
<dbReference type="InterPro" id="IPR050109">
    <property type="entry name" value="HTH-type_TetR-like_transc_reg"/>
</dbReference>
<evidence type="ECO:0000256" key="2">
    <source>
        <dbReference type="ARBA" id="ARBA00023125"/>
    </source>
</evidence>
<dbReference type="InterPro" id="IPR047923">
    <property type="entry name" value="ArpA-like"/>
</dbReference>
<evidence type="ECO:0000256" key="5">
    <source>
        <dbReference type="SAM" id="MobiDB-lite"/>
    </source>
</evidence>
<dbReference type="SUPFAM" id="SSF48498">
    <property type="entry name" value="Tetracyclin repressor-like, C-terminal domain"/>
    <property type="match status" value="1"/>
</dbReference>
<evidence type="ECO:0000313" key="7">
    <source>
        <dbReference type="EMBL" id="NYD37932.1"/>
    </source>
</evidence>
<reference evidence="7 8" key="1">
    <citation type="submission" date="2020-07" db="EMBL/GenBank/DDBJ databases">
        <title>Sequencing the genomes of 1000 actinobacteria strains.</title>
        <authorList>
            <person name="Klenk H.-P."/>
        </authorList>
    </citation>
    <scope>NUCLEOTIDE SEQUENCE [LARGE SCALE GENOMIC DNA]</scope>
    <source>
        <strain evidence="7 8">DSM 45772</strain>
    </source>
</reference>
<comment type="caution">
    <text evidence="7">The sequence shown here is derived from an EMBL/GenBank/DDBJ whole genome shotgun (WGS) entry which is preliminary data.</text>
</comment>
<dbReference type="EMBL" id="JACCBN010000001">
    <property type="protein sequence ID" value="NYD37932.1"/>
    <property type="molecule type" value="Genomic_DNA"/>
</dbReference>
<evidence type="ECO:0000313" key="8">
    <source>
        <dbReference type="Proteomes" id="UP000535890"/>
    </source>
</evidence>
<dbReference type="SUPFAM" id="SSF46689">
    <property type="entry name" value="Homeodomain-like"/>
    <property type="match status" value="1"/>
</dbReference>
<dbReference type="PRINTS" id="PR00455">
    <property type="entry name" value="HTHTETR"/>
</dbReference>
<dbReference type="PROSITE" id="PS50977">
    <property type="entry name" value="HTH_TETR_2"/>
    <property type="match status" value="1"/>
</dbReference>
<dbReference type="InterPro" id="IPR009057">
    <property type="entry name" value="Homeodomain-like_sf"/>
</dbReference>
<dbReference type="RefSeq" id="WP_179795444.1">
    <property type="nucleotide sequence ID" value="NZ_BAABHP010000024.1"/>
</dbReference>
<dbReference type="NCBIfam" id="NF041196">
    <property type="entry name" value="ScbR_bind_reg"/>
    <property type="match status" value="1"/>
</dbReference>
<keyword evidence="1" id="KW-0805">Transcription regulation</keyword>
<dbReference type="Proteomes" id="UP000535890">
    <property type="component" value="Unassembled WGS sequence"/>
</dbReference>
<dbReference type="PANTHER" id="PTHR30055:SF234">
    <property type="entry name" value="HTH-TYPE TRANSCRIPTIONAL REGULATOR BETI"/>
    <property type="match status" value="1"/>
</dbReference>
<keyword evidence="3" id="KW-0804">Transcription</keyword>
<protein>
    <submittedName>
        <fullName evidence="7">AcrR family transcriptional regulator</fullName>
    </submittedName>
</protein>
<name>A0A7Y9DYP3_9PSEU</name>
<dbReference type="InterPro" id="IPR023772">
    <property type="entry name" value="DNA-bd_HTH_TetR-type_CS"/>
</dbReference>
<gene>
    <name evidence="7" type="ORF">BJ983_004034</name>
</gene>
<evidence type="ECO:0000256" key="1">
    <source>
        <dbReference type="ARBA" id="ARBA00023015"/>
    </source>
</evidence>
<sequence length="248" mass="26361">MVDVPASPTRTQGPGEPQRPAPRQARAVATREAILAAAAHEFAAEGYHAASLSKILDRSGVTKGALYFHFTSKEAMADAVVAVMERRFPEITEAFEGLGYDPMTTAVAIAIGIADVFAADVHVRGGMRAVGEGVLGPERFRWAYQYWDDVFLDLFGRARDAGLIRAGVDAGDLARTVVALGNGHRVVSTATTGQADLRDRAVRSWELLLGCVADAAWLERWEAAGGMASLPLGNPLPGVVERGPDPVP</sequence>
<organism evidence="7 8">
    <name type="scientific">Actinomycetospora corticicola</name>
    <dbReference type="NCBI Taxonomy" id="663602"/>
    <lineage>
        <taxon>Bacteria</taxon>
        <taxon>Bacillati</taxon>
        <taxon>Actinomycetota</taxon>
        <taxon>Actinomycetes</taxon>
        <taxon>Pseudonocardiales</taxon>
        <taxon>Pseudonocardiaceae</taxon>
        <taxon>Actinomycetospora</taxon>
    </lineage>
</organism>
<dbReference type="InterPro" id="IPR036271">
    <property type="entry name" value="Tet_transcr_reg_TetR-rel_C_sf"/>
</dbReference>
<evidence type="ECO:0000256" key="4">
    <source>
        <dbReference type="PROSITE-ProRule" id="PRU00335"/>
    </source>
</evidence>
<evidence type="ECO:0000259" key="6">
    <source>
        <dbReference type="PROSITE" id="PS50977"/>
    </source>
</evidence>
<feature type="region of interest" description="Disordered" evidence="5">
    <location>
        <begin position="1"/>
        <end position="25"/>
    </location>
</feature>
<evidence type="ECO:0000256" key="3">
    <source>
        <dbReference type="ARBA" id="ARBA00023163"/>
    </source>
</evidence>
<dbReference type="GO" id="GO:0000976">
    <property type="term" value="F:transcription cis-regulatory region binding"/>
    <property type="evidence" value="ECO:0007669"/>
    <property type="project" value="TreeGrafter"/>
</dbReference>
<dbReference type="PANTHER" id="PTHR30055">
    <property type="entry name" value="HTH-TYPE TRANSCRIPTIONAL REGULATOR RUTR"/>
    <property type="match status" value="1"/>
</dbReference>